<organism evidence="2 3">
    <name type="scientific">Marivirga arenosa</name>
    <dbReference type="NCBI Taxonomy" id="3059076"/>
    <lineage>
        <taxon>Bacteria</taxon>
        <taxon>Pseudomonadati</taxon>
        <taxon>Bacteroidota</taxon>
        <taxon>Cytophagia</taxon>
        <taxon>Cytophagales</taxon>
        <taxon>Marivirgaceae</taxon>
        <taxon>Marivirga</taxon>
    </lineage>
</organism>
<dbReference type="Pfam" id="PF03992">
    <property type="entry name" value="ABM"/>
    <property type="match status" value="1"/>
</dbReference>
<dbReference type="GO" id="GO:0004497">
    <property type="term" value="F:monooxygenase activity"/>
    <property type="evidence" value="ECO:0007669"/>
    <property type="project" value="UniProtKB-KW"/>
</dbReference>
<gene>
    <name evidence="2" type="ORF">QYS48_23385</name>
</gene>
<dbReference type="Proteomes" id="UP001244443">
    <property type="component" value="Chromosome"/>
</dbReference>
<keyword evidence="3" id="KW-1185">Reference proteome</keyword>
<dbReference type="RefSeq" id="WP_308356294.1">
    <property type="nucleotide sequence ID" value="NZ_CP129970.2"/>
</dbReference>
<dbReference type="EMBL" id="CP129970">
    <property type="protein sequence ID" value="WKK84954.2"/>
    <property type="molecule type" value="Genomic_DNA"/>
</dbReference>
<dbReference type="Gene3D" id="3.30.70.100">
    <property type="match status" value="1"/>
</dbReference>
<accession>A0AA49JAW1</accession>
<dbReference type="PROSITE" id="PS51725">
    <property type="entry name" value="ABM"/>
    <property type="match status" value="1"/>
</dbReference>
<protein>
    <submittedName>
        <fullName evidence="2">Antibiotic biosynthesis monooxygenase family protein</fullName>
    </submittedName>
</protein>
<keyword evidence="2" id="KW-0560">Oxidoreductase</keyword>
<dbReference type="InterPro" id="IPR007138">
    <property type="entry name" value="ABM_dom"/>
</dbReference>
<evidence type="ECO:0000313" key="2">
    <source>
        <dbReference type="EMBL" id="WKK84954.2"/>
    </source>
</evidence>
<name>A0AA49JAW1_9BACT</name>
<evidence type="ECO:0000313" key="3">
    <source>
        <dbReference type="Proteomes" id="UP001244443"/>
    </source>
</evidence>
<dbReference type="InterPro" id="IPR011008">
    <property type="entry name" value="Dimeric_a/b-barrel"/>
</dbReference>
<dbReference type="SUPFAM" id="SSF54909">
    <property type="entry name" value="Dimeric alpha+beta barrel"/>
    <property type="match status" value="1"/>
</dbReference>
<sequence>MVIRIVKMTFKEGKVDDFLEIFNKYKSAIRNQKGCNHLELWRDKNNTNTFSTYSIWDSEEYLNNYRGSEIFGLVWPATKALFSEKPQASTHIQEYKLD</sequence>
<proteinExistence type="predicted"/>
<evidence type="ECO:0000259" key="1">
    <source>
        <dbReference type="PROSITE" id="PS51725"/>
    </source>
</evidence>
<keyword evidence="2" id="KW-0503">Monooxygenase</keyword>
<dbReference type="AlphaFoldDB" id="A0AA49JAW1"/>
<reference evidence="2" key="1">
    <citation type="submission" date="2023-08" db="EMBL/GenBank/DDBJ databases">
        <title>Comparative genomics and taxonomic characterization of three novel marine species of genus Marivirga.</title>
        <authorList>
            <person name="Muhammad N."/>
            <person name="Kim S.-G."/>
        </authorList>
    </citation>
    <scope>NUCLEOTIDE SEQUENCE [LARGE SCALE GENOMIC DNA]</scope>
    <source>
        <strain evidence="2">ABR2-2</strain>
    </source>
</reference>
<feature type="domain" description="ABM" evidence="1">
    <location>
        <begin position="2"/>
        <end position="92"/>
    </location>
</feature>